<dbReference type="GO" id="GO:0005576">
    <property type="term" value="C:extracellular region"/>
    <property type="evidence" value="ECO:0007669"/>
    <property type="project" value="InterPro"/>
</dbReference>
<dbReference type="Pfam" id="PF00277">
    <property type="entry name" value="SAA"/>
    <property type="match status" value="1"/>
</dbReference>
<organism evidence="1 2">
    <name type="scientific">Pseudoxanthomonas broegbernensis</name>
    <dbReference type="NCBI Taxonomy" id="83619"/>
    <lineage>
        <taxon>Bacteria</taxon>
        <taxon>Pseudomonadati</taxon>
        <taxon>Pseudomonadota</taxon>
        <taxon>Gammaproteobacteria</taxon>
        <taxon>Lysobacterales</taxon>
        <taxon>Lysobacteraceae</taxon>
        <taxon>Pseudoxanthomonas</taxon>
    </lineage>
</organism>
<name>A0A7V8GJW2_9GAMM</name>
<accession>A0A7V8GJW2</accession>
<reference evidence="1 2" key="1">
    <citation type="submission" date="2017-10" db="EMBL/GenBank/DDBJ databases">
        <title>Whole genome sequencing of Pseudoxanthomonas broegbernensis DSM 12573(T).</title>
        <authorList>
            <person name="Kumar S."/>
            <person name="Bansal K."/>
            <person name="Kaur A."/>
            <person name="Patil P."/>
            <person name="Sharma S."/>
            <person name="Patil P.B."/>
        </authorList>
    </citation>
    <scope>NUCLEOTIDE SEQUENCE [LARGE SCALE GENOMIC DNA]</scope>
    <source>
        <strain evidence="1 2">DSM 12573</strain>
    </source>
</reference>
<dbReference type="Proteomes" id="UP000462066">
    <property type="component" value="Unassembled WGS sequence"/>
</dbReference>
<protein>
    <submittedName>
        <fullName evidence="1">Uncharacterized protein</fullName>
    </submittedName>
</protein>
<evidence type="ECO:0000313" key="2">
    <source>
        <dbReference type="Proteomes" id="UP000462066"/>
    </source>
</evidence>
<sequence>MAAAFASAYRIKGNRRRIRRRTSGRTIYVYVGGNPVSYVDPEGLQQVWGGRSAQGWQALSVSQRSQYLANRAPGEAAMGATDFARQFVNQWLATHVVGRSHNGWGGQDKYFHCMANCQAAQRGPGGYVASQCLSDGREWFDQNIKGDSAADSAVDQAANNYGRSSGWSNPSGNCSQMCGGYRPGGSFPF</sequence>
<comment type="caution">
    <text evidence="1">The sequence shown here is derived from an EMBL/GenBank/DDBJ whole genome shotgun (WGS) entry which is preliminary data.</text>
</comment>
<dbReference type="EMBL" id="MWIP01000037">
    <property type="protein sequence ID" value="KAF1684475.1"/>
    <property type="molecule type" value="Genomic_DNA"/>
</dbReference>
<dbReference type="Gene3D" id="1.10.132.110">
    <property type="entry name" value="Serum amyloid A protein"/>
    <property type="match status" value="1"/>
</dbReference>
<evidence type="ECO:0000313" key="1">
    <source>
        <dbReference type="EMBL" id="KAF1684475.1"/>
    </source>
</evidence>
<gene>
    <name evidence="1" type="ORF">B1992_15070</name>
</gene>
<dbReference type="InterPro" id="IPR000096">
    <property type="entry name" value="Serum_amyloid_A"/>
</dbReference>
<dbReference type="AlphaFoldDB" id="A0A7V8GJW2"/>
<keyword evidence="2" id="KW-1185">Reference proteome</keyword>
<proteinExistence type="predicted"/>
<dbReference type="SMART" id="SM00197">
    <property type="entry name" value="SAA"/>
    <property type="match status" value="1"/>
</dbReference>